<dbReference type="Proteomes" id="UP000233767">
    <property type="component" value="Unassembled WGS sequence"/>
</dbReference>
<evidence type="ECO:0000313" key="4">
    <source>
        <dbReference type="Proteomes" id="UP000233767"/>
    </source>
</evidence>
<sequence length="63" mass="7251">MENREKNRKDTTGEKYIHVSEIPVQKLDKDANFKDDKNNPVTNPGLKEVRQPKAENNETMGIP</sequence>
<reference evidence="3 5" key="2">
    <citation type="submission" date="2018-10" db="EMBL/GenBank/DDBJ databases">
        <title>Genomic Encyclopedia of Archaeal and Bacterial Type Strains, Phase II (KMG-II): from individual species to whole genera.</title>
        <authorList>
            <person name="Goeker M."/>
        </authorList>
    </citation>
    <scope>NUCLEOTIDE SEQUENCE [LARGE SCALE GENOMIC DNA]</scope>
    <source>
        <strain evidence="3 5">DSM 21886</strain>
    </source>
</reference>
<evidence type="ECO:0000256" key="1">
    <source>
        <dbReference type="SAM" id="MobiDB-lite"/>
    </source>
</evidence>
<evidence type="ECO:0000313" key="5">
    <source>
        <dbReference type="Proteomes" id="UP000275027"/>
    </source>
</evidence>
<comment type="caution">
    <text evidence="3">The sequence shown here is derived from an EMBL/GenBank/DDBJ whole genome shotgun (WGS) entry which is preliminary data.</text>
</comment>
<gene>
    <name evidence="2" type="ORF">B0G92_1902</name>
    <name evidence="3" type="ORF">CLV50_2474</name>
</gene>
<evidence type="ECO:0000313" key="3">
    <source>
        <dbReference type="EMBL" id="RLJ24586.1"/>
    </source>
</evidence>
<dbReference type="EMBL" id="RCCB01000012">
    <property type="protein sequence ID" value="RLJ24586.1"/>
    <property type="molecule type" value="Genomic_DNA"/>
</dbReference>
<reference evidence="2 4" key="1">
    <citation type="submission" date="2017-12" db="EMBL/GenBank/DDBJ databases">
        <title>Genomic Encyclopedia of Type Strains, Phase III (KMG-III): the genomes of soil and plant-associated and newly described type strains.</title>
        <authorList>
            <person name="Whitman W."/>
        </authorList>
    </citation>
    <scope>NUCLEOTIDE SEQUENCE [LARGE SCALE GENOMIC DNA]</scope>
    <source>
        <strain evidence="2 4">IP-10</strain>
    </source>
</reference>
<keyword evidence="4" id="KW-1185">Reference proteome</keyword>
<name>A0A497UA21_9FLAO</name>
<dbReference type="RefSeq" id="WP_056071122.1">
    <property type="nucleotide sequence ID" value="NZ_JAPJOL010000057.1"/>
</dbReference>
<dbReference type="AlphaFoldDB" id="A0A497UA21"/>
<dbReference type="Proteomes" id="UP000275027">
    <property type="component" value="Unassembled WGS sequence"/>
</dbReference>
<feature type="region of interest" description="Disordered" evidence="1">
    <location>
        <begin position="30"/>
        <end position="63"/>
    </location>
</feature>
<protein>
    <submittedName>
        <fullName evidence="3">Uncharacterized protein</fullName>
    </submittedName>
</protein>
<evidence type="ECO:0000313" key="2">
    <source>
        <dbReference type="EMBL" id="PKW30246.1"/>
    </source>
</evidence>
<organism evidence="3 5">
    <name type="scientific">Flavobacterium lindanitolerans</name>
    <dbReference type="NCBI Taxonomy" id="428988"/>
    <lineage>
        <taxon>Bacteria</taxon>
        <taxon>Pseudomonadati</taxon>
        <taxon>Bacteroidota</taxon>
        <taxon>Flavobacteriia</taxon>
        <taxon>Flavobacteriales</taxon>
        <taxon>Flavobacteriaceae</taxon>
        <taxon>Flavobacterium</taxon>
    </lineage>
</organism>
<feature type="compositionally biased region" description="Basic and acidic residues" evidence="1">
    <location>
        <begin position="47"/>
        <end position="56"/>
    </location>
</feature>
<proteinExistence type="predicted"/>
<accession>A0A497UA21</accession>
<dbReference type="EMBL" id="PJND01000007">
    <property type="protein sequence ID" value="PKW30246.1"/>
    <property type="molecule type" value="Genomic_DNA"/>
</dbReference>